<protein>
    <recommendedName>
        <fullName evidence="5">Dioxygenase</fullName>
        <ecNumber evidence="5">1.13.11.-</ecNumber>
    </recommendedName>
</protein>
<accession>A0ABV0CRY3</accession>
<keyword evidence="3 5" id="KW-0560">Oxidoreductase</keyword>
<reference evidence="6 7" key="1">
    <citation type="submission" date="2024-05" db="EMBL/GenBank/DDBJ databases">
        <authorList>
            <person name="Park S."/>
        </authorList>
    </citation>
    <scope>NUCLEOTIDE SEQUENCE [LARGE SCALE GENOMIC DNA]</scope>
    <source>
        <strain evidence="6 7">DGU5</strain>
    </source>
</reference>
<evidence type="ECO:0000256" key="5">
    <source>
        <dbReference type="RuleBase" id="RU364048"/>
    </source>
</evidence>
<dbReference type="PANTHER" id="PTHR10543:SF89">
    <property type="entry name" value="CAROTENOID 9,10(9',10')-CLEAVAGE DIOXYGENASE 1"/>
    <property type="match status" value="1"/>
</dbReference>
<sequence length="487" mass="53889">MTLSYADHPALQGDFEPARYDASLYDCEVIGEIPAALNGTFYRACAEWFYPPRYPDDSPFAADGMITAFRIGDGSCDYAARFIETPRYLANKAARRQLFGYYRNPFTHEPPMQGQYNKADTVSNTNVIFFAGRLLALKEDAPPMEIDPDTLETKGFFDFGGDYKAPTFSAHPKVDGRTGEMITFGYEAEGLATNAIWIYTIDAGGKVTSERKLSAPYLSMVHDIAISQNYILIPVYGMVSSMERLREGKVHWGWDTTLPSHIGVLPRHGDASDIRWFDGPAMAMVHTFAASDEGGVITLDAAVSDGNPFPFFPDVHGKPFDPAGARTTIRRYVIDMNASGGGWREERMWQDKPGALSRIDERFMGHRFRHGLLSFSDETKPFSGDMGSRRPTNSLGRFDFATGEVEAMFAGPEFGLQEIAFAPRSPDAPEADGWVMALGTNYETMKSELLIGDTANLAAGPVARVRLPFRAPQQVHGNWVPAWSRGA</sequence>
<dbReference type="EMBL" id="JBDLBR010000001">
    <property type="protein sequence ID" value="MEN7535633.1"/>
    <property type="molecule type" value="Genomic_DNA"/>
</dbReference>
<dbReference type="PANTHER" id="PTHR10543">
    <property type="entry name" value="BETA-CAROTENE DIOXYGENASE"/>
    <property type="match status" value="1"/>
</dbReference>
<dbReference type="Proteomes" id="UP001484535">
    <property type="component" value="Unassembled WGS sequence"/>
</dbReference>
<keyword evidence="7" id="KW-1185">Reference proteome</keyword>
<keyword evidence="5" id="KW-0223">Dioxygenase</keyword>
<keyword evidence="2 5" id="KW-0479">Metal-binding</keyword>
<comment type="caution">
    <text evidence="6">The sequence shown here is derived from an EMBL/GenBank/DDBJ whole genome shotgun (WGS) entry which is preliminary data.</text>
</comment>
<comment type="cofactor">
    <cofactor evidence="5">
        <name>Fe(2+)</name>
        <dbReference type="ChEBI" id="CHEBI:29033"/>
    </cofactor>
    <text evidence="5">Binds 1 Fe(2+) ion per subunit.</text>
</comment>
<evidence type="ECO:0000313" key="7">
    <source>
        <dbReference type="Proteomes" id="UP001484535"/>
    </source>
</evidence>
<gene>
    <name evidence="6" type="ORF">ABDJ38_00415</name>
</gene>
<proteinExistence type="inferred from homology"/>
<dbReference type="InterPro" id="IPR004294">
    <property type="entry name" value="Carotenoid_Oase"/>
</dbReference>
<dbReference type="RefSeq" id="WP_346783096.1">
    <property type="nucleotide sequence ID" value="NZ_JBDLBR010000001.1"/>
</dbReference>
<evidence type="ECO:0000256" key="4">
    <source>
        <dbReference type="ARBA" id="ARBA00023004"/>
    </source>
</evidence>
<evidence type="ECO:0000256" key="1">
    <source>
        <dbReference type="ARBA" id="ARBA00006787"/>
    </source>
</evidence>
<evidence type="ECO:0000313" key="6">
    <source>
        <dbReference type="EMBL" id="MEN7535633.1"/>
    </source>
</evidence>
<dbReference type="EC" id="1.13.11.-" evidence="5"/>
<evidence type="ECO:0000256" key="2">
    <source>
        <dbReference type="ARBA" id="ARBA00022723"/>
    </source>
</evidence>
<keyword evidence="4 5" id="KW-0408">Iron</keyword>
<name>A0ABV0CRY3_9SPHN</name>
<dbReference type="Pfam" id="PF03055">
    <property type="entry name" value="RPE65"/>
    <property type="match status" value="1"/>
</dbReference>
<comment type="similarity">
    <text evidence="1 5">Belongs to the carotenoid oxygenase family.</text>
</comment>
<evidence type="ECO:0000256" key="3">
    <source>
        <dbReference type="ARBA" id="ARBA00023002"/>
    </source>
</evidence>
<organism evidence="6 7">
    <name type="scientific">Aurantiacibacter flavus</name>
    <dbReference type="NCBI Taxonomy" id="3145232"/>
    <lineage>
        <taxon>Bacteria</taxon>
        <taxon>Pseudomonadati</taxon>
        <taxon>Pseudomonadota</taxon>
        <taxon>Alphaproteobacteria</taxon>
        <taxon>Sphingomonadales</taxon>
        <taxon>Erythrobacteraceae</taxon>
        <taxon>Aurantiacibacter</taxon>
    </lineage>
</organism>